<dbReference type="Gene3D" id="3.10.450.580">
    <property type="entry name" value="Mediator complex, subunit Med6"/>
    <property type="match status" value="1"/>
</dbReference>
<keyword evidence="6 8" id="KW-0539">Nucleus</keyword>
<dbReference type="GO" id="GO:0003712">
    <property type="term" value="F:transcription coregulator activity"/>
    <property type="evidence" value="ECO:0007669"/>
    <property type="project" value="InterPro"/>
</dbReference>
<evidence type="ECO:0000256" key="2">
    <source>
        <dbReference type="ARBA" id="ARBA00007526"/>
    </source>
</evidence>
<dbReference type="PANTHER" id="PTHR13104">
    <property type="entry name" value="MED-6-RELATED"/>
    <property type="match status" value="1"/>
</dbReference>
<evidence type="ECO:0000256" key="8">
    <source>
        <dbReference type="RuleBase" id="RU364143"/>
    </source>
</evidence>
<keyword evidence="10" id="KW-1185">Reference proteome</keyword>
<evidence type="ECO:0000256" key="5">
    <source>
        <dbReference type="ARBA" id="ARBA00023163"/>
    </source>
</evidence>
<comment type="caution">
    <text evidence="9">The sequence shown here is derived from an EMBL/GenBank/DDBJ whole genome shotgun (WGS) entry which is preliminary data.</text>
</comment>
<dbReference type="AlphaFoldDB" id="A0A9P6GZD4"/>
<protein>
    <recommendedName>
        <fullName evidence="3 8">Mediator of RNA polymerase II transcription subunit 6</fullName>
    </recommendedName>
    <alternativeName>
        <fullName evidence="7 8">Mediator complex subunit 6</fullName>
    </alternativeName>
</protein>
<dbReference type="OrthoDB" id="344220at2759"/>
<reference evidence="9 10" key="1">
    <citation type="journal article" date="2020" name="Genome Biol. Evol.">
        <title>Comparative genomics of strictly vertically transmitted, feminizing microsporidia endosymbionts of amphipod crustaceans.</title>
        <authorList>
            <person name="Cormier A."/>
            <person name="Chebbi M.A."/>
            <person name="Giraud I."/>
            <person name="Wattier R."/>
            <person name="Teixeira M."/>
            <person name="Gilbert C."/>
            <person name="Rigaud T."/>
            <person name="Cordaux R."/>
        </authorList>
    </citation>
    <scope>NUCLEOTIDE SEQUENCE [LARGE SCALE GENOMIC DNA]</scope>
    <source>
        <strain evidence="9 10">Ou3-Ou53</strain>
    </source>
</reference>
<name>A0A9P6GZD4_9MICR</name>
<evidence type="ECO:0000313" key="9">
    <source>
        <dbReference type="EMBL" id="KAF9762738.1"/>
    </source>
</evidence>
<keyword evidence="4 8" id="KW-0805">Transcription regulation</keyword>
<dbReference type="Pfam" id="PF04934">
    <property type="entry name" value="Med6"/>
    <property type="match status" value="1"/>
</dbReference>
<gene>
    <name evidence="8 9" type="primary">MED6</name>
    <name evidence="9" type="ORF">NGRA_1790</name>
</gene>
<keyword evidence="5 8" id="KW-0804">Transcription</keyword>
<accession>A0A9P6GZD4</accession>
<evidence type="ECO:0000256" key="3">
    <source>
        <dbReference type="ARBA" id="ARBA00020634"/>
    </source>
</evidence>
<dbReference type="EMBL" id="SBJO01000138">
    <property type="protein sequence ID" value="KAF9762738.1"/>
    <property type="molecule type" value="Genomic_DNA"/>
</dbReference>
<comment type="function">
    <text evidence="8">Component of the Mediator complex, a coactivator involved in the regulated transcription of nearly all RNA polymerase II-dependent genes. Mediator functions as a bridge to convey information from gene-specific regulatory proteins to the basal RNA polymerase II transcription machinery. Mediator is recruited to promoters by direct interactions with regulatory proteins and serves as a scaffold for the assembly of a functional preinitiation complex with RNA polymerase II and the general transcription factors.</text>
</comment>
<proteinExistence type="inferred from homology"/>
<dbReference type="InterPro" id="IPR038566">
    <property type="entry name" value="Mediator_Med6_sf"/>
</dbReference>
<dbReference type="GO" id="GO:0006357">
    <property type="term" value="P:regulation of transcription by RNA polymerase II"/>
    <property type="evidence" value="ECO:0007669"/>
    <property type="project" value="InterPro"/>
</dbReference>
<evidence type="ECO:0000256" key="4">
    <source>
        <dbReference type="ARBA" id="ARBA00023015"/>
    </source>
</evidence>
<organism evidence="9 10">
    <name type="scientific">Nosema granulosis</name>
    <dbReference type="NCBI Taxonomy" id="83296"/>
    <lineage>
        <taxon>Eukaryota</taxon>
        <taxon>Fungi</taxon>
        <taxon>Fungi incertae sedis</taxon>
        <taxon>Microsporidia</taxon>
        <taxon>Nosematidae</taxon>
        <taxon>Nosema</taxon>
    </lineage>
</organism>
<sequence>MENICFIDTNFISFNPLNENNIIDYFSTSPFYDPSCNNEVLKMQSQYTGNKINQQVDKLKGMYFILDYRNEDNTLFVIRKSINTGDEHVNINFYYVIFGHIYEAPTCSSLFHSKATEVFWQLNKIIDCIIEEIDFNPLGIKDQNSSDKAHEKEYTIIRDIFEMYNKITSYTKR</sequence>
<keyword evidence="8" id="KW-0010">Activator</keyword>
<comment type="similarity">
    <text evidence="2 8">Belongs to the Mediator complex subunit 6 family.</text>
</comment>
<evidence type="ECO:0000313" key="10">
    <source>
        <dbReference type="Proteomes" id="UP000740883"/>
    </source>
</evidence>
<comment type="subcellular location">
    <subcellularLocation>
        <location evidence="1 8">Nucleus</location>
    </subcellularLocation>
</comment>
<evidence type="ECO:0000256" key="1">
    <source>
        <dbReference type="ARBA" id="ARBA00004123"/>
    </source>
</evidence>
<dbReference type="Proteomes" id="UP000740883">
    <property type="component" value="Unassembled WGS sequence"/>
</dbReference>
<dbReference type="GO" id="GO:0016592">
    <property type="term" value="C:mediator complex"/>
    <property type="evidence" value="ECO:0007669"/>
    <property type="project" value="InterPro"/>
</dbReference>
<evidence type="ECO:0000256" key="6">
    <source>
        <dbReference type="ARBA" id="ARBA00023242"/>
    </source>
</evidence>
<comment type="subunit">
    <text evidence="8">Component of the Mediator complex.</text>
</comment>
<dbReference type="InterPro" id="IPR007018">
    <property type="entry name" value="Mediator_Med6"/>
</dbReference>
<evidence type="ECO:0000256" key="7">
    <source>
        <dbReference type="ARBA" id="ARBA00031259"/>
    </source>
</evidence>